<proteinExistence type="predicted"/>
<evidence type="ECO:0000256" key="1">
    <source>
        <dbReference type="SAM" id="MobiDB-lite"/>
    </source>
</evidence>
<dbReference type="GeneID" id="127750193"/>
<feature type="compositionally biased region" description="Polar residues" evidence="1">
    <location>
        <begin position="67"/>
        <end position="109"/>
    </location>
</feature>
<organism evidence="2 3">
    <name type="scientific">Frankliniella occidentalis</name>
    <name type="common">Western flower thrips</name>
    <name type="synonym">Euthrips occidentalis</name>
    <dbReference type="NCBI Taxonomy" id="133901"/>
    <lineage>
        <taxon>Eukaryota</taxon>
        <taxon>Metazoa</taxon>
        <taxon>Ecdysozoa</taxon>
        <taxon>Arthropoda</taxon>
        <taxon>Hexapoda</taxon>
        <taxon>Insecta</taxon>
        <taxon>Pterygota</taxon>
        <taxon>Neoptera</taxon>
        <taxon>Paraneoptera</taxon>
        <taxon>Thysanoptera</taxon>
        <taxon>Terebrantia</taxon>
        <taxon>Thripoidea</taxon>
        <taxon>Thripidae</taxon>
        <taxon>Frankliniella</taxon>
    </lineage>
</organism>
<protein>
    <submittedName>
        <fullName evidence="3">Uncharacterized protein LOC127750193</fullName>
    </submittedName>
</protein>
<feature type="region of interest" description="Disordered" evidence="1">
    <location>
        <begin position="63"/>
        <end position="128"/>
    </location>
</feature>
<evidence type="ECO:0000313" key="2">
    <source>
        <dbReference type="Proteomes" id="UP000504606"/>
    </source>
</evidence>
<sequence length="562" mass="63151">MVVSALLREWDLPELLEPFSGVDFTTLLGVSGDFLEKLIPDINLRWRFVSKRNAFKSTLTAVDPAVPSTSTSSECNSRPGSALSSVSLQDTSWVESTSPTTPAPTQVSVPTHKRRSSNDEPAGHISKRQQVDVDSYVEKVTILVTSLSNVNDIQLEDVLKSSVCGRWILRTYEENNCLSDEARTDFVDILVAELMNITISPSQEEYASLTQKILDIFPNETDEVYYEPPLKSGSHQKLARGKLFDKFRSKKARYGLCTGRGSKKQSDTPDLSTISDLALSEEAAISVDFLSKWQEPLEEVNRHWIGAAPHRLHWLKGHDNCDKVAEYLALWPHLKHPDNGPKLIDIDFELSTVGKDKADKLLLKWDNFIKRFKVIVSKRKITSKQDSEGKEILSLLKRKDINDFELETLLLELLPSILSANRFVVIGEGVNSSKHKPSVVEVRSAFIVRVNAAGDLNTKICQLRERMAKVGGALQPFISVVGERPSFTSIYVCLDSHLYKVKSIKEAVDLCFKTFFALHCDPPSESEHLWQFVQRYFFDIKIAKKSNITAVTTFITSLDACN</sequence>
<dbReference type="PANTHER" id="PTHR31025">
    <property type="entry name" value="SI:CH211-196P9.1-RELATED"/>
    <property type="match status" value="1"/>
</dbReference>
<name>A0A9C6U480_FRAOC</name>
<dbReference type="AlphaFoldDB" id="A0A9C6U480"/>
<dbReference type="Proteomes" id="UP000504606">
    <property type="component" value="Unplaced"/>
</dbReference>
<dbReference type="PANTHER" id="PTHR31025:SF9">
    <property type="entry name" value="SI:DKEY-286J15.1"/>
    <property type="match status" value="1"/>
</dbReference>
<dbReference type="RefSeq" id="XP_052127076.1">
    <property type="nucleotide sequence ID" value="XM_052271116.1"/>
</dbReference>
<dbReference type="KEGG" id="foc:127750193"/>
<dbReference type="OrthoDB" id="3598281at2759"/>
<keyword evidence="2" id="KW-1185">Reference proteome</keyword>
<evidence type="ECO:0000313" key="3">
    <source>
        <dbReference type="RefSeq" id="XP_052127076.1"/>
    </source>
</evidence>
<accession>A0A9C6U480</accession>
<reference evidence="3" key="1">
    <citation type="submission" date="2025-08" db="UniProtKB">
        <authorList>
            <consortium name="RefSeq"/>
        </authorList>
    </citation>
    <scope>IDENTIFICATION</scope>
    <source>
        <tissue evidence="3">Whole organism</tissue>
    </source>
</reference>
<gene>
    <name evidence="3" type="primary">LOC127750193</name>
</gene>